<dbReference type="AlphaFoldDB" id="G8R838"/>
<name>G8R838_OWEHD</name>
<dbReference type="PATRIC" id="fig|926562.3.peg.1420"/>
<gene>
    <name evidence="1" type="ordered locus">Oweho_1409</name>
</gene>
<proteinExistence type="predicted"/>
<evidence type="ECO:0000313" key="1">
    <source>
        <dbReference type="EMBL" id="AEV32406.1"/>
    </source>
</evidence>
<dbReference type="KEGG" id="oho:Oweho_1409"/>
<dbReference type="EMBL" id="CP003156">
    <property type="protein sequence ID" value="AEV32406.1"/>
    <property type="molecule type" value="Genomic_DNA"/>
</dbReference>
<accession>G8R838</accession>
<organism evidence="1 2">
    <name type="scientific">Owenweeksia hongkongensis (strain DSM 17368 / CIP 108786 / JCM 12287 / NRRL B-23963 / UST20020801)</name>
    <dbReference type="NCBI Taxonomy" id="926562"/>
    <lineage>
        <taxon>Bacteria</taxon>
        <taxon>Pseudomonadati</taxon>
        <taxon>Bacteroidota</taxon>
        <taxon>Flavobacteriia</taxon>
        <taxon>Flavobacteriales</taxon>
        <taxon>Owenweeksiaceae</taxon>
        <taxon>Owenweeksia</taxon>
    </lineage>
</organism>
<dbReference type="Proteomes" id="UP000005631">
    <property type="component" value="Chromosome"/>
</dbReference>
<evidence type="ECO:0000313" key="2">
    <source>
        <dbReference type="Proteomes" id="UP000005631"/>
    </source>
</evidence>
<dbReference type="RefSeq" id="WP_014201762.1">
    <property type="nucleotide sequence ID" value="NC_016599.1"/>
</dbReference>
<dbReference type="HOGENOM" id="CLU_1106291_0_0_10"/>
<reference evidence="1 2" key="1">
    <citation type="journal article" date="2012" name="Stand. Genomic Sci.">
        <title>Genome sequence of the orange-pigmented seawater bacterium Owenweeksia hongkongensis type strain (UST20020801(T)).</title>
        <authorList>
            <person name="Riedel T."/>
            <person name="Held B."/>
            <person name="Nolan M."/>
            <person name="Lucas S."/>
            <person name="Lapidus A."/>
            <person name="Tice H."/>
            <person name="Del Rio T.G."/>
            <person name="Cheng J.F."/>
            <person name="Han C."/>
            <person name="Tapia R."/>
            <person name="Goodwin L.A."/>
            <person name="Pitluck S."/>
            <person name="Liolios K."/>
            <person name="Mavromatis K."/>
            <person name="Pagani I."/>
            <person name="Ivanova N."/>
            <person name="Mikhailova N."/>
            <person name="Pati A."/>
            <person name="Chen A."/>
            <person name="Palaniappan K."/>
            <person name="Rohde M."/>
            <person name="Tindall B.J."/>
            <person name="Detter J.C."/>
            <person name="Goker M."/>
            <person name="Woyke T."/>
            <person name="Bristow J."/>
            <person name="Eisen J.A."/>
            <person name="Markowitz V."/>
            <person name="Hugenholtz P."/>
            <person name="Klenk H.P."/>
            <person name="Kyrpides N.C."/>
        </authorList>
    </citation>
    <scope>NUCLEOTIDE SEQUENCE</scope>
    <source>
        <strain evidence="2">DSM 17368 / JCM 12287 / NRRL B-23963</strain>
    </source>
</reference>
<keyword evidence="2" id="KW-1185">Reference proteome</keyword>
<sequence length="251" mass="28301">MPSTGIHSISPAEHYYLSNLIAGSEAEMLKLTLQDLCLRQILNISRRSIVIDLRLGKPRPRIFIGRGEKFSDYENPSNAENFFLKLFKDKEELRFFAIRRYVKNELDKSSFDKLVNKDLKKKGLCYFKLIPSGKAIKYRKLIDSKIDELNSQIDNLILNDHESLNKKIEGLACHILHLEEDNLKKLEANSELLHQVSFLQISNTQFNSNLFTSIGLFSTMDSGSFADFSGFDGFGGFGGGDFGGGGAMGSW</sequence>
<protein>
    <submittedName>
        <fullName evidence="1">Uncharacterized protein</fullName>
    </submittedName>
</protein>